<evidence type="ECO:0000259" key="1">
    <source>
        <dbReference type="PROSITE" id="PS50883"/>
    </source>
</evidence>
<dbReference type="RefSeq" id="WP_320288537.1">
    <property type="nucleotide sequence ID" value="NZ_JAVIIW010000019.1"/>
</dbReference>
<dbReference type="CDD" id="cd01948">
    <property type="entry name" value="EAL"/>
    <property type="match status" value="1"/>
</dbReference>
<dbReference type="Pfam" id="PF00563">
    <property type="entry name" value="EAL"/>
    <property type="match status" value="1"/>
</dbReference>
<proteinExistence type="predicted"/>
<dbReference type="Proteomes" id="UP001287059">
    <property type="component" value="Unassembled WGS sequence"/>
</dbReference>
<dbReference type="SMART" id="SM00052">
    <property type="entry name" value="EAL"/>
    <property type="match status" value="1"/>
</dbReference>
<gene>
    <name evidence="2" type="ORF">RFN28_17450</name>
</gene>
<accession>A0ABU4XZV6</accession>
<sequence length="291" mass="32768">MNTRPDRRRPERRRNIAEAIFADEIGLQFGVYGEFRLWSAYQPIFAPQGRMLKPVAVEALIEPRRVANPVAPQVFFDSVAASDRLFVETMCRMLHLGNYRNIGIDGLALFFNYDPLINDHLGRALAEIRLMTRHLGDFGLDPAMLVCEITEQAADDQVLASLVREMRRDGIRIAVDDFGTGHSTEERIGLLSPDIVKIDGGWFAEFCRHAAAERFFRPLVSMLHDRGAKVLVEGIEQATHLRVALDGGVDLLQGYRLARPALAGTIFNEEPLSIDALLELDNKVVPLHQRR</sequence>
<dbReference type="InterPro" id="IPR050706">
    <property type="entry name" value="Cyclic-di-GMP_PDE-like"/>
</dbReference>
<dbReference type="PANTHER" id="PTHR33121">
    <property type="entry name" value="CYCLIC DI-GMP PHOSPHODIESTERASE PDEF"/>
    <property type="match status" value="1"/>
</dbReference>
<name>A0ABU4XZV6_9HYPH</name>
<evidence type="ECO:0000313" key="3">
    <source>
        <dbReference type="Proteomes" id="UP001287059"/>
    </source>
</evidence>
<dbReference type="InterPro" id="IPR035919">
    <property type="entry name" value="EAL_sf"/>
</dbReference>
<dbReference type="InterPro" id="IPR001633">
    <property type="entry name" value="EAL_dom"/>
</dbReference>
<dbReference type="SUPFAM" id="SSF141868">
    <property type="entry name" value="EAL domain-like"/>
    <property type="match status" value="1"/>
</dbReference>
<dbReference type="Gene3D" id="3.20.20.450">
    <property type="entry name" value="EAL domain"/>
    <property type="match status" value="1"/>
</dbReference>
<organism evidence="2 3">
    <name type="scientific">Mesorhizobium album</name>
    <dbReference type="NCBI Taxonomy" id="3072314"/>
    <lineage>
        <taxon>Bacteria</taxon>
        <taxon>Pseudomonadati</taxon>
        <taxon>Pseudomonadota</taxon>
        <taxon>Alphaproteobacteria</taxon>
        <taxon>Hyphomicrobiales</taxon>
        <taxon>Phyllobacteriaceae</taxon>
        <taxon>Mesorhizobium</taxon>
    </lineage>
</organism>
<protein>
    <submittedName>
        <fullName evidence="2">EAL domain-containing protein</fullName>
    </submittedName>
</protein>
<keyword evidence="3" id="KW-1185">Reference proteome</keyword>
<feature type="domain" description="EAL" evidence="1">
    <location>
        <begin position="20"/>
        <end position="274"/>
    </location>
</feature>
<reference evidence="2 3" key="1">
    <citation type="submission" date="2023-08" db="EMBL/GenBank/DDBJ databases">
        <title>Implementing the SeqCode for naming new Mesorhizobium species isolated from Vachellia karroo root nodules.</title>
        <authorList>
            <person name="Van Lill M."/>
        </authorList>
    </citation>
    <scope>NUCLEOTIDE SEQUENCE [LARGE SCALE GENOMIC DNA]</scope>
    <source>
        <strain evidence="2 3">VK24D</strain>
    </source>
</reference>
<dbReference type="EMBL" id="JAVIIW010000019">
    <property type="protein sequence ID" value="MDX8480236.1"/>
    <property type="molecule type" value="Genomic_DNA"/>
</dbReference>
<dbReference type="PANTHER" id="PTHR33121:SF76">
    <property type="entry name" value="SIGNALING PROTEIN"/>
    <property type="match status" value="1"/>
</dbReference>
<comment type="caution">
    <text evidence="2">The sequence shown here is derived from an EMBL/GenBank/DDBJ whole genome shotgun (WGS) entry which is preliminary data.</text>
</comment>
<evidence type="ECO:0000313" key="2">
    <source>
        <dbReference type="EMBL" id="MDX8480236.1"/>
    </source>
</evidence>
<dbReference type="PROSITE" id="PS50883">
    <property type="entry name" value="EAL"/>
    <property type="match status" value="1"/>
</dbReference>